<gene>
    <name evidence="2" type="ORF">WL29_34160</name>
</gene>
<comment type="caution">
    <text evidence="2">The sequence shown here is derived from an EMBL/GenBank/DDBJ whole genome shotgun (WGS) entry which is preliminary data.</text>
</comment>
<evidence type="ECO:0008006" key="4">
    <source>
        <dbReference type="Google" id="ProtNLM"/>
    </source>
</evidence>
<dbReference type="RefSeq" id="WP_059990477.1">
    <property type="nucleotide sequence ID" value="NZ_LPBE01000041.1"/>
</dbReference>
<dbReference type="AlphaFoldDB" id="A0A106APA2"/>
<dbReference type="Proteomes" id="UP000060630">
    <property type="component" value="Unassembled WGS sequence"/>
</dbReference>
<evidence type="ECO:0000313" key="2">
    <source>
        <dbReference type="EMBL" id="KWA77414.1"/>
    </source>
</evidence>
<reference evidence="2 3" key="1">
    <citation type="submission" date="2015-11" db="EMBL/GenBank/DDBJ databases">
        <title>Expanding the genomic diversity of Burkholderia species for the development of highly accurate diagnostics.</title>
        <authorList>
            <person name="Sahl J."/>
            <person name="Keim P."/>
            <person name="Wagner D."/>
        </authorList>
    </citation>
    <scope>NUCLEOTIDE SEQUENCE [LARGE SCALE GENOMIC DNA]</scope>
    <source>
        <strain evidence="2 3">MSMB2087WGS</strain>
    </source>
</reference>
<name>A0A106APA2_9BURK</name>
<dbReference type="EMBL" id="LPHD01000155">
    <property type="protein sequence ID" value="KWA77414.1"/>
    <property type="molecule type" value="Genomic_DNA"/>
</dbReference>
<sequence>MADINTKTSNRIAAWRAQRVVATLIASLLPAAAAHASGDIDCFPGATLRYDSYTCAGVPFLSPANDTRINAMLLMAGSGKLAHAFPSPAAVAPADRAARLSVPFWYDFSGWIDIGQKATTMQVAEGTQSDTYADGEGGICRSASSGTTAFNDALDAAKGLSGDDAARLRAARADMVKACAPGANAAGAGWAKPAGLQSALGQQFATYLDGAHAFYAGDFAVAATTFGGLRDSADPWLKEAALYMVGRARLNVAQAGAFGSSNDTMSPDRVDKAALSAADAAFRDYLHAYPHGRYAASALGLQRRIAWLGGDTQQLAAMYDNAFSTWSPAASNVPLGQLANELDSKMLMSLGDDTSRIQSPAVLALVDLTRMRSADTVYWSERKPKPLTLNELRAQKPRFAAAPALHDYLLAAYHVYVDKQPQQALALLPSSPGASLDYLAFSQQTLRGFALEDSGQPAKARQLWERLIPLAKFPLQREALELALAINLERAGQIAPMFVEGSLIRSPAIRSILLQHAADADLLRREAQNRSGDAVLREIALATLLYKELTRGRYAAFLDDLALVPARPSDALKSYVQKGGVGDASYACPSVRDVAATLKQTPDDPKGLNCIAEFVRRNPPVYGGDDPLFGLSPANPRMWALKKDGPPSLGSAPSQFPGRNYARIDSYRKVISNAQAPADDRAYALYRAVRCFAPAGYSECGGNDIPTRTRKQWFNTLKAAYPRSKWAQSLQYYW</sequence>
<protein>
    <recommendedName>
        <fullName evidence="4">Outer membrane assembly lipoprotein YfiO</fullName>
    </recommendedName>
</protein>
<feature type="chain" id="PRO_5007125585" description="Outer membrane assembly lipoprotein YfiO" evidence="1">
    <location>
        <begin position="37"/>
        <end position="734"/>
    </location>
</feature>
<evidence type="ECO:0000256" key="1">
    <source>
        <dbReference type="SAM" id="SignalP"/>
    </source>
</evidence>
<feature type="signal peptide" evidence="1">
    <location>
        <begin position="1"/>
        <end position="36"/>
    </location>
</feature>
<keyword evidence="1" id="KW-0732">Signal</keyword>
<evidence type="ECO:0000313" key="3">
    <source>
        <dbReference type="Proteomes" id="UP000060630"/>
    </source>
</evidence>
<accession>A0A106APA2</accession>
<organism evidence="2 3">
    <name type="scientific">Burkholderia ubonensis</name>
    <dbReference type="NCBI Taxonomy" id="101571"/>
    <lineage>
        <taxon>Bacteria</taxon>
        <taxon>Pseudomonadati</taxon>
        <taxon>Pseudomonadota</taxon>
        <taxon>Betaproteobacteria</taxon>
        <taxon>Burkholderiales</taxon>
        <taxon>Burkholderiaceae</taxon>
        <taxon>Burkholderia</taxon>
        <taxon>Burkholderia cepacia complex</taxon>
    </lineage>
</organism>
<proteinExistence type="predicted"/>